<comment type="caution">
    <text evidence="1">The sequence shown here is derived from an EMBL/GenBank/DDBJ whole genome shotgun (WGS) entry which is preliminary data.</text>
</comment>
<gene>
    <name evidence="1" type="ORF">OBE_04976</name>
</gene>
<organism evidence="1">
    <name type="scientific">human gut metagenome</name>
    <dbReference type="NCBI Taxonomy" id="408170"/>
    <lineage>
        <taxon>unclassified sequences</taxon>
        <taxon>metagenomes</taxon>
        <taxon>organismal metagenomes</taxon>
    </lineage>
</organism>
<accession>K1TF01</accession>
<evidence type="ECO:0000313" key="1">
    <source>
        <dbReference type="EMBL" id="EKC68363.1"/>
    </source>
</evidence>
<dbReference type="AlphaFoldDB" id="K1TF01"/>
<reference evidence="1" key="1">
    <citation type="journal article" date="2013" name="Environ. Microbiol.">
        <title>Microbiota from the distal guts of lean and obese adolescents exhibit partial functional redundancy besides clear differences in community structure.</title>
        <authorList>
            <person name="Ferrer M."/>
            <person name="Ruiz A."/>
            <person name="Lanza F."/>
            <person name="Haange S.B."/>
            <person name="Oberbach A."/>
            <person name="Till H."/>
            <person name="Bargiela R."/>
            <person name="Campoy C."/>
            <person name="Segura M.T."/>
            <person name="Richter M."/>
            <person name="von Bergen M."/>
            <person name="Seifert J."/>
            <person name="Suarez A."/>
        </authorList>
    </citation>
    <scope>NUCLEOTIDE SEQUENCE</scope>
</reference>
<name>K1TF01_9ZZZZ</name>
<feature type="non-terminal residue" evidence="1">
    <location>
        <position position="1"/>
    </location>
</feature>
<proteinExistence type="predicted"/>
<sequence>ALNSGLSAYDWSQYQSIYDANGNVYDTDWVDTMFKDNATTESYTLGVTGGSATSTYALSLGYMSQEGIVGGSDVSNYSRYNFRVNSEHKLFKDILKVGEQVSFVYKMNNGISVGNQYNNTLRGAFGTSPIAPVYSDNNLYDSPYNDTSTSDWNKGDGNPYGLMMTDSNNENKTATFSGNVYAELQPVKI</sequence>
<protein>
    <submittedName>
        <fullName evidence="1">Uncharacterized protein</fullName>
    </submittedName>
</protein>
<dbReference type="EMBL" id="AJWZ01003393">
    <property type="protein sequence ID" value="EKC68363.1"/>
    <property type="molecule type" value="Genomic_DNA"/>
</dbReference>